<sequence>MQGDGRDAMTDTRAAVGAAAPSLDLEKALLACARGEKEALNRIYTSEAARMLGVARRFLPRAEIAEEVVHDAFVRIWQKARDFDPARGSARTWIYTVLRNHALNTLRNERRVDPTEDFEAFGFVSEEEGPEAAVMRLSEASRLRRCLGGLEPMRRDVIVLAYTQGLTHGELAGRFGVPLGTMKSWIRRSLTALKDCMS</sequence>
<feature type="domain" description="RNA polymerase sigma factor 70 region 4 type 2" evidence="6">
    <location>
        <begin position="142"/>
        <end position="193"/>
    </location>
</feature>
<dbReference type="InterPro" id="IPR013249">
    <property type="entry name" value="RNA_pol_sigma70_r4_t2"/>
</dbReference>
<dbReference type="GO" id="GO:0006352">
    <property type="term" value="P:DNA-templated transcription initiation"/>
    <property type="evidence" value="ECO:0007669"/>
    <property type="project" value="InterPro"/>
</dbReference>
<dbReference type="NCBIfam" id="TIGR02937">
    <property type="entry name" value="sigma70-ECF"/>
    <property type="match status" value="1"/>
</dbReference>
<dbReference type="Pfam" id="PF08281">
    <property type="entry name" value="Sigma70_r4_2"/>
    <property type="match status" value="1"/>
</dbReference>
<evidence type="ECO:0000256" key="1">
    <source>
        <dbReference type="ARBA" id="ARBA00010641"/>
    </source>
</evidence>
<evidence type="ECO:0000256" key="2">
    <source>
        <dbReference type="ARBA" id="ARBA00023015"/>
    </source>
</evidence>
<dbReference type="Gene3D" id="1.10.1740.10">
    <property type="match status" value="1"/>
</dbReference>
<evidence type="ECO:0000259" key="6">
    <source>
        <dbReference type="Pfam" id="PF08281"/>
    </source>
</evidence>
<evidence type="ECO:0000256" key="3">
    <source>
        <dbReference type="ARBA" id="ARBA00023082"/>
    </source>
</evidence>
<dbReference type="SUPFAM" id="SSF88946">
    <property type="entry name" value="Sigma2 domain of RNA polymerase sigma factors"/>
    <property type="match status" value="1"/>
</dbReference>
<dbReference type="Proteomes" id="UP000321960">
    <property type="component" value="Unassembled WGS sequence"/>
</dbReference>
<dbReference type="EMBL" id="BJZU01000219">
    <property type="protein sequence ID" value="GEP07964.1"/>
    <property type="molecule type" value="Genomic_DNA"/>
</dbReference>
<evidence type="ECO:0000256" key="4">
    <source>
        <dbReference type="ARBA" id="ARBA00023163"/>
    </source>
</evidence>
<keyword evidence="2" id="KW-0805">Transcription regulation</keyword>
<organism evidence="7 8">
    <name type="scientific">Methylobacterium oxalidis</name>
    <dbReference type="NCBI Taxonomy" id="944322"/>
    <lineage>
        <taxon>Bacteria</taxon>
        <taxon>Pseudomonadati</taxon>
        <taxon>Pseudomonadota</taxon>
        <taxon>Alphaproteobacteria</taxon>
        <taxon>Hyphomicrobiales</taxon>
        <taxon>Methylobacteriaceae</taxon>
        <taxon>Methylobacterium</taxon>
    </lineage>
</organism>
<dbReference type="InterPro" id="IPR036388">
    <property type="entry name" value="WH-like_DNA-bd_sf"/>
</dbReference>
<dbReference type="Pfam" id="PF04542">
    <property type="entry name" value="Sigma70_r2"/>
    <property type="match status" value="1"/>
</dbReference>
<evidence type="ECO:0000313" key="7">
    <source>
        <dbReference type="EMBL" id="GEP07964.1"/>
    </source>
</evidence>
<accession>A0A512JDC3</accession>
<feature type="domain" description="RNA polymerase sigma-70 region 2" evidence="5">
    <location>
        <begin position="44"/>
        <end position="111"/>
    </location>
</feature>
<dbReference type="PANTHER" id="PTHR43133">
    <property type="entry name" value="RNA POLYMERASE ECF-TYPE SIGMA FACTO"/>
    <property type="match status" value="1"/>
</dbReference>
<protein>
    <submittedName>
        <fullName evidence="7">RNA polymerase sigma factor</fullName>
    </submittedName>
</protein>
<comment type="caution">
    <text evidence="7">The sequence shown here is derived from an EMBL/GenBank/DDBJ whole genome shotgun (WGS) entry which is preliminary data.</text>
</comment>
<evidence type="ECO:0000259" key="5">
    <source>
        <dbReference type="Pfam" id="PF04542"/>
    </source>
</evidence>
<evidence type="ECO:0000313" key="8">
    <source>
        <dbReference type="Proteomes" id="UP000321960"/>
    </source>
</evidence>
<dbReference type="InterPro" id="IPR039425">
    <property type="entry name" value="RNA_pol_sigma-70-like"/>
</dbReference>
<dbReference type="InterPro" id="IPR007627">
    <property type="entry name" value="RNA_pol_sigma70_r2"/>
</dbReference>
<name>A0A512JDC3_9HYPH</name>
<dbReference type="InterPro" id="IPR013325">
    <property type="entry name" value="RNA_pol_sigma_r2"/>
</dbReference>
<dbReference type="InterPro" id="IPR014284">
    <property type="entry name" value="RNA_pol_sigma-70_dom"/>
</dbReference>
<dbReference type="AlphaFoldDB" id="A0A512JDC3"/>
<keyword evidence="3" id="KW-0731">Sigma factor</keyword>
<keyword evidence="4" id="KW-0804">Transcription</keyword>
<dbReference type="SUPFAM" id="SSF88659">
    <property type="entry name" value="Sigma3 and sigma4 domains of RNA polymerase sigma factors"/>
    <property type="match status" value="1"/>
</dbReference>
<comment type="similarity">
    <text evidence="1">Belongs to the sigma-70 factor family. ECF subfamily.</text>
</comment>
<dbReference type="Gene3D" id="1.10.10.10">
    <property type="entry name" value="Winged helix-like DNA-binding domain superfamily/Winged helix DNA-binding domain"/>
    <property type="match status" value="1"/>
</dbReference>
<dbReference type="InterPro" id="IPR013324">
    <property type="entry name" value="RNA_pol_sigma_r3/r4-like"/>
</dbReference>
<reference evidence="7 8" key="1">
    <citation type="submission" date="2019-07" db="EMBL/GenBank/DDBJ databases">
        <title>Whole genome shotgun sequence of Methylobacterium oxalidis NBRC 107715.</title>
        <authorList>
            <person name="Hosoyama A."/>
            <person name="Uohara A."/>
            <person name="Ohji S."/>
            <person name="Ichikawa N."/>
        </authorList>
    </citation>
    <scope>NUCLEOTIDE SEQUENCE [LARGE SCALE GENOMIC DNA]</scope>
    <source>
        <strain evidence="7 8">NBRC 107715</strain>
    </source>
</reference>
<dbReference type="GO" id="GO:0016987">
    <property type="term" value="F:sigma factor activity"/>
    <property type="evidence" value="ECO:0007669"/>
    <property type="project" value="UniProtKB-KW"/>
</dbReference>
<gene>
    <name evidence="7" type="ORF">MOX02_60020</name>
</gene>
<proteinExistence type="inferred from homology"/>
<dbReference type="GO" id="GO:0003677">
    <property type="term" value="F:DNA binding"/>
    <property type="evidence" value="ECO:0007669"/>
    <property type="project" value="InterPro"/>
</dbReference>
<dbReference type="PANTHER" id="PTHR43133:SF62">
    <property type="entry name" value="RNA POLYMERASE SIGMA FACTOR SIGZ"/>
    <property type="match status" value="1"/>
</dbReference>